<dbReference type="AlphaFoldDB" id="A0A9P1C1Z3"/>
<dbReference type="SUPFAM" id="SSF52087">
    <property type="entry name" value="CRAL/TRIO domain"/>
    <property type="match status" value="1"/>
</dbReference>
<feature type="region of interest" description="Disordered" evidence="2">
    <location>
        <begin position="615"/>
        <end position="635"/>
    </location>
</feature>
<dbReference type="InterPro" id="IPR011074">
    <property type="entry name" value="CRAL/TRIO_N_dom"/>
</dbReference>
<feature type="region of interest" description="Disordered" evidence="2">
    <location>
        <begin position="314"/>
        <end position="346"/>
    </location>
</feature>
<dbReference type="InterPro" id="IPR036273">
    <property type="entry name" value="CRAL/TRIO_N_dom_sf"/>
</dbReference>
<dbReference type="InterPro" id="IPR036865">
    <property type="entry name" value="CRAL-TRIO_dom_sf"/>
</dbReference>
<dbReference type="Gene3D" id="1.10.8.20">
    <property type="entry name" value="N-terminal domain of phosphatidylinositol transfer protein sec14p"/>
    <property type="match status" value="1"/>
</dbReference>
<dbReference type="PROSITE" id="PS50191">
    <property type="entry name" value="CRAL_TRIO"/>
    <property type="match status" value="1"/>
</dbReference>
<evidence type="ECO:0000313" key="4">
    <source>
        <dbReference type="EMBL" id="CAI3983277.1"/>
    </source>
</evidence>
<reference evidence="5" key="2">
    <citation type="submission" date="2024-04" db="EMBL/GenBank/DDBJ databases">
        <authorList>
            <person name="Chen Y."/>
            <person name="Shah S."/>
            <person name="Dougan E. K."/>
            <person name="Thang M."/>
            <person name="Chan C."/>
        </authorList>
    </citation>
    <scope>NUCLEOTIDE SEQUENCE [LARGE SCALE GENOMIC DNA]</scope>
</reference>
<feature type="domain" description="CRAL-TRIO" evidence="3">
    <location>
        <begin position="90"/>
        <end position="269"/>
    </location>
</feature>
<dbReference type="SMART" id="SM00516">
    <property type="entry name" value="SEC14"/>
    <property type="match status" value="1"/>
</dbReference>
<dbReference type="CDD" id="cd00170">
    <property type="entry name" value="SEC14"/>
    <property type="match status" value="1"/>
</dbReference>
<evidence type="ECO:0000256" key="2">
    <source>
        <dbReference type="SAM" id="MobiDB-lite"/>
    </source>
</evidence>
<protein>
    <submittedName>
        <fullName evidence="6">Phosphatidylinositol/phosphatidylcholine transfer protein SFH4</fullName>
    </submittedName>
</protein>
<feature type="compositionally biased region" description="Basic and acidic residues" evidence="2">
    <location>
        <begin position="314"/>
        <end position="323"/>
    </location>
</feature>
<evidence type="ECO:0000256" key="1">
    <source>
        <dbReference type="SAM" id="Coils"/>
    </source>
</evidence>
<proteinExistence type="predicted"/>
<evidence type="ECO:0000259" key="3">
    <source>
        <dbReference type="PROSITE" id="PS50191"/>
    </source>
</evidence>
<reference evidence="4" key="1">
    <citation type="submission" date="2022-10" db="EMBL/GenBank/DDBJ databases">
        <authorList>
            <person name="Chen Y."/>
            <person name="Dougan E. K."/>
            <person name="Chan C."/>
            <person name="Rhodes N."/>
            <person name="Thang M."/>
        </authorList>
    </citation>
    <scope>NUCLEOTIDE SEQUENCE</scope>
</reference>
<dbReference type="Proteomes" id="UP001152797">
    <property type="component" value="Unassembled WGS sequence"/>
</dbReference>
<dbReference type="PANTHER" id="PTHR45657">
    <property type="entry name" value="CRAL-TRIO DOMAIN-CONTAINING PROTEIN YKL091C-RELATED"/>
    <property type="match status" value="1"/>
</dbReference>
<gene>
    <name evidence="4" type="ORF">C1SCF055_LOCUS10898</name>
</gene>
<evidence type="ECO:0000313" key="5">
    <source>
        <dbReference type="EMBL" id="CAL1136652.1"/>
    </source>
</evidence>
<sequence>MWGNNLKTIPKGVDGKARLEAVRLRVNGPQGPKPGSEEDRLSYLRSDHMLVRFLIARQWDVEKAVAMLEGHYRWLAETNMSQLLKDPFPEEVHIKRFYPQAYHGTDKLGRPLYIERPGQIDMPRLLKATTCERVLQYVYAQTELQIRRRLPACTLVRGEVVDKSLNIMDLDGLSFRIVTHTTARKVVRDVVTMLQNHYPECSGRMVIINAPKVFGIAWSFVKPQLDEKTVAKISIFGSDQREAYVRCLLDLVDAEQLPAMYGGKCMCDNKDPLSCMRAVKGPWADPEVLKCLEEHPLDKILTPEGAKLLVEKREVEAASKPDETSLATEDEEAGEERDAVPPGLPSGFLTRSNMVLPEKEAELLEAERQAAAILAEYQEVDEVHVKTLTDWVAEFNALMQEIGRPVIERAQGYYDSRALWQQAVQDFAHQQGELDEVNKKLEVAVKNLATAEAAFEAFLQGSDPLSKQQWEDLAPAKAEEVDAVCDDPKLLRMIRVSWLGDAVASLQRHRDLACSELSMKRDELDECRRRFEFEDLQHSGCTWNCSVKRAAPFYEKRRLHESKVDHQLQQLQIVEHRLKEARQRVTLLQAESPDGKSRSRSCQLDEMSLQSFEIAGGEPAQDEFQSCDEGSSDEN</sequence>
<keyword evidence="7" id="KW-1185">Reference proteome</keyword>
<dbReference type="Gene3D" id="3.40.525.10">
    <property type="entry name" value="CRAL-TRIO lipid binding domain"/>
    <property type="match status" value="1"/>
</dbReference>
<dbReference type="Pfam" id="PF00650">
    <property type="entry name" value="CRAL_TRIO"/>
    <property type="match status" value="1"/>
</dbReference>
<dbReference type="InterPro" id="IPR051026">
    <property type="entry name" value="PI/PC_transfer"/>
</dbReference>
<dbReference type="Pfam" id="PF03765">
    <property type="entry name" value="CRAL_TRIO_N"/>
    <property type="match status" value="1"/>
</dbReference>
<feature type="coiled-coil region" evidence="1">
    <location>
        <begin position="564"/>
        <end position="591"/>
    </location>
</feature>
<dbReference type="SUPFAM" id="SSF46938">
    <property type="entry name" value="CRAL/TRIO N-terminal domain"/>
    <property type="match status" value="1"/>
</dbReference>
<dbReference type="EMBL" id="CAMXCT010000786">
    <property type="protein sequence ID" value="CAI3983277.1"/>
    <property type="molecule type" value="Genomic_DNA"/>
</dbReference>
<organism evidence="4">
    <name type="scientific">Cladocopium goreaui</name>
    <dbReference type="NCBI Taxonomy" id="2562237"/>
    <lineage>
        <taxon>Eukaryota</taxon>
        <taxon>Sar</taxon>
        <taxon>Alveolata</taxon>
        <taxon>Dinophyceae</taxon>
        <taxon>Suessiales</taxon>
        <taxon>Symbiodiniaceae</taxon>
        <taxon>Cladocopium</taxon>
    </lineage>
</organism>
<evidence type="ECO:0000313" key="7">
    <source>
        <dbReference type="Proteomes" id="UP001152797"/>
    </source>
</evidence>
<dbReference type="SMART" id="SM01100">
    <property type="entry name" value="CRAL_TRIO_N"/>
    <property type="match status" value="1"/>
</dbReference>
<dbReference type="EMBL" id="CAMXCT020000786">
    <property type="protein sequence ID" value="CAL1136652.1"/>
    <property type="molecule type" value="Genomic_DNA"/>
</dbReference>
<dbReference type="OrthoDB" id="1434354at2759"/>
<keyword evidence="1" id="KW-0175">Coiled coil</keyword>
<feature type="coiled-coil region" evidence="1">
    <location>
        <begin position="356"/>
        <end position="383"/>
    </location>
</feature>
<dbReference type="PANTHER" id="PTHR45657:SF1">
    <property type="entry name" value="CRAL-TRIO DOMAIN-CONTAINING PROTEIN YKL091C-RELATED"/>
    <property type="match status" value="1"/>
</dbReference>
<comment type="caution">
    <text evidence="4">The sequence shown here is derived from an EMBL/GenBank/DDBJ whole genome shotgun (WGS) entry which is preliminary data.</text>
</comment>
<accession>A0A9P1C1Z3</accession>
<dbReference type="EMBL" id="CAMXCT030000786">
    <property type="protein sequence ID" value="CAL4770589.1"/>
    <property type="molecule type" value="Genomic_DNA"/>
</dbReference>
<name>A0A9P1C1Z3_9DINO</name>
<evidence type="ECO:0000313" key="6">
    <source>
        <dbReference type="EMBL" id="CAL4770589.1"/>
    </source>
</evidence>
<dbReference type="InterPro" id="IPR001251">
    <property type="entry name" value="CRAL-TRIO_dom"/>
</dbReference>